<keyword evidence="2" id="KW-1185">Reference proteome</keyword>
<name>A0ABU0BYP1_9HYPH</name>
<dbReference type="EMBL" id="JAUSVF010000003">
    <property type="protein sequence ID" value="MDQ0323386.1"/>
    <property type="molecule type" value="Genomic_DNA"/>
</dbReference>
<evidence type="ECO:0000313" key="1">
    <source>
        <dbReference type="EMBL" id="MDQ0323386.1"/>
    </source>
</evidence>
<organism evidence="1 2">
    <name type="scientific">Pararhizobium capsulatum DSM 1112</name>
    <dbReference type="NCBI Taxonomy" id="1121113"/>
    <lineage>
        <taxon>Bacteria</taxon>
        <taxon>Pseudomonadati</taxon>
        <taxon>Pseudomonadota</taxon>
        <taxon>Alphaproteobacteria</taxon>
        <taxon>Hyphomicrobiales</taxon>
        <taxon>Rhizobiaceae</taxon>
        <taxon>Rhizobium/Agrobacterium group</taxon>
        <taxon>Pararhizobium</taxon>
    </lineage>
</organism>
<dbReference type="Proteomes" id="UP001230207">
    <property type="component" value="Unassembled WGS sequence"/>
</dbReference>
<sequence>MSNFALLVVGLSDASFLGAGGYVLVPREIYDSSCDIQGEYKSPSTVEKSIYHVAGQENYLDTVIRFEYGERWFARS</sequence>
<comment type="caution">
    <text evidence="1">The sequence shown here is derived from an EMBL/GenBank/DDBJ whole genome shotgun (WGS) entry which is preliminary data.</text>
</comment>
<reference evidence="1 2" key="1">
    <citation type="submission" date="2023-07" db="EMBL/GenBank/DDBJ databases">
        <title>Genomic Encyclopedia of Type Strains, Phase IV (KMG-IV): sequencing the most valuable type-strain genomes for metagenomic binning, comparative biology and taxonomic classification.</title>
        <authorList>
            <person name="Goeker M."/>
        </authorList>
    </citation>
    <scope>NUCLEOTIDE SEQUENCE [LARGE SCALE GENOMIC DNA]</scope>
    <source>
        <strain evidence="1 2">DSM 1112</strain>
    </source>
</reference>
<gene>
    <name evidence="1" type="ORF">QO002_005592</name>
</gene>
<evidence type="ECO:0000313" key="2">
    <source>
        <dbReference type="Proteomes" id="UP001230207"/>
    </source>
</evidence>
<accession>A0ABU0BYP1</accession>
<proteinExistence type="predicted"/>
<protein>
    <submittedName>
        <fullName evidence="1">Uncharacterized protein</fullName>
    </submittedName>
</protein>
<dbReference type="RefSeq" id="WP_307235902.1">
    <property type="nucleotide sequence ID" value="NZ_JAUSVF010000003.1"/>
</dbReference>